<evidence type="ECO:0000256" key="2">
    <source>
        <dbReference type="ARBA" id="ARBA00022475"/>
    </source>
</evidence>
<keyword evidence="2" id="KW-1003">Cell membrane</keyword>
<feature type="transmembrane region" description="Helical" evidence="9">
    <location>
        <begin position="86"/>
        <end position="108"/>
    </location>
</feature>
<dbReference type="Gene3D" id="1.20.1070.10">
    <property type="entry name" value="Rhodopsin 7-helix transmembrane proteins"/>
    <property type="match status" value="1"/>
</dbReference>
<keyword evidence="6 9" id="KW-0472">Membrane</keyword>
<accession>A0A3M7S1M9</accession>
<dbReference type="PROSITE" id="PS50262">
    <property type="entry name" value="G_PROTEIN_RECEP_F1_2"/>
    <property type="match status" value="1"/>
</dbReference>
<organism evidence="11 12">
    <name type="scientific">Brachionus plicatilis</name>
    <name type="common">Marine rotifer</name>
    <name type="synonym">Brachionus muelleri</name>
    <dbReference type="NCBI Taxonomy" id="10195"/>
    <lineage>
        <taxon>Eukaryota</taxon>
        <taxon>Metazoa</taxon>
        <taxon>Spiralia</taxon>
        <taxon>Gnathifera</taxon>
        <taxon>Rotifera</taxon>
        <taxon>Eurotatoria</taxon>
        <taxon>Monogononta</taxon>
        <taxon>Pseudotrocha</taxon>
        <taxon>Ploima</taxon>
        <taxon>Brachionidae</taxon>
        <taxon>Brachionus</taxon>
    </lineage>
</organism>
<evidence type="ECO:0000256" key="3">
    <source>
        <dbReference type="ARBA" id="ARBA00022692"/>
    </source>
</evidence>
<dbReference type="Proteomes" id="UP000276133">
    <property type="component" value="Unassembled WGS sequence"/>
</dbReference>
<evidence type="ECO:0000256" key="4">
    <source>
        <dbReference type="ARBA" id="ARBA00022989"/>
    </source>
</evidence>
<feature type="transmembrane region" description="Helical" evidence="9">
    <location>
        <begin position="290"/>
        <end position="310"/>
    </location>
</feature>
<dbReference type="PANTHER" id="PTHR24230">
    <property type="entry name" value="G-PROTEIN COUPLED RECEPTOR"/>
    <property type="match status" value="1"/>
</dbReference>
<dbReference type="InterPro" id="IPR017452">
    <property type="entry name" value="GPCR_Rhodpsn_7TM"/>
</dbReference>
<keyword evidence="8" id="KW-0807">Transducer</keyword>
<evidence type="ECO:0000313" key="12">
    <source>
        <dbReference type="Proteomes" id="UP000276133"/>
    </source>
</evidence>
<reference evidence="11 12" key="1">
    <citation type="journal article" date="2018" name="Sci. Rep.">
        <title>Genomic signatures of local adaptation to the degree of environmental predictability in rotifers.</title>
        <authorList>
            <person name="Franch-Gras L."/>
            <person name="Hahn C."/>
            <person name="Garcia-Roger E.M."/>
            <person name="Carmona M.J."/>
            <person name="Serra M."/>
            <person name="Gomez A."/>
        </authorList>
    </citation>
    <scope>NUCLEOTIDE SEQUENCE [LARGE SCALE GENOMIC DNA]</scope>
    <source>
        <strain evidence="11">HYR1</strain>
    </source>
</reference>
<sequence>MIDFDYSKNTFEYYLIPVCFVVGFVGNTFGSICILSNQKFRQRTPLFIQASIGLSDTFLLISQIQRWLAVFSDQRVFLINNSLCKVYFMILRSSILISSVLTFFLPLIRFISLYLGNFRLSTYSNLGQICSRLSVAYILSISFSLSWHELWTSGLKNGDDPLLVAEPDYESDLAETTTRLMVQQNLKCHKNVISYSIIHAINLIYFFILFSMYSGSIVLSFFLYLKMNSAKNVRDWNSQKPKSKSCSLPVNRPTSSLDHFNRKTFSLGEISGHSLKFVFTKNIPVRPKKFTMYICVVSAISAAFCLPYAILDLSYYKDAQVNFSQNHTNSSTETSYSLNRLPLLLIIVPHCIKFYLLFFFYPKFRRQMGNFLKLRLYVDFPMMRKQFKARPVHVNNSSGCCRKKIKFVVVNQLNFGKDNQPVIQKSRRKNLKKDYQIYAGLNGGRRCAGSESESSSIMGYNIFPNINRPMLSLCNTGNYIEAYDFDLVNLPMVSSPAKKKISSSSTFDFIDKSKCISNSNSSITIEK</sequence>
<evidence type="ECO:0000256" key="7">
    <source>
        <dbReference type="ARBA" id="ARBA00023170"/>
    </source>
</evidence>
<protein>
    <submittedName>
        <fullName evidence="11">Thyrotropin-releasing hormone receptor-like</fullName>
    </submittedName>
</protein>
<dbReference type="SUPFAM" id="SSF81321">
    <property type="entry name" value="Family A G protein-coupled receptor-like"/>
    <property type="match status" value="1"/>
</dbReference>
<keyword evidence="4 9" id="KW-1133">Transmembrane helix</keyword>
<dbReference type="AlphaFoldDB" id="A0A3M7S1M9"/>
<evidence type="ECO:0000313" key="11">
    <source>
        <dbReference type="EMBL" id="RNA29696.1"/>
    </source>
</evidence>
<evidence type="ECO:0000256" key="5">
    <source>
        <dbReference type="ARBA" id="ARBA00023040"/>
    </source>
</evidence>
<dbReference type="OrthoDB" id="10527681at2759"/>
<feature type="transmembrane region" description="Helical" evidence="9">
    <location>
        <begin position="341"/>
        <end position="361"/>
    </location>
</feature>
<feature type="transmembrane region" description="Helical" evidence="9">
    <location>
        <begin position="203"/>
        <end position="225"/>
    </location>
</feature>
<keyword evidence="12" id="KW-1185">Reference proteome</keyword>
<keyword evidence="5" id="KW-0297">G-protein coupled receptor</keyword>
<name>A0A3M7S1M9_BRAPC</name>
<dbReference type="GO" id="GO:0007218">
    <property type="term" value="P:neuropeptide signaling pathway"/>
    <property type="evidence" value="ECO:0007669"/>
    <property type="project" value="TreeGrafter"/>
</dbReference>
<evidence type="ECO:0000259" key="10">
    <source>
        <dbReference type="PROSITE" id="PS50262"/>
    </source>
</evidence>
<comment type="caution">
    <text evidence="11">The sequence shown here is derived from an EMBL/GenBank/DDBJ whole genome shotgun (WGS) entry which is preliminary data.</text>
</comment>
<feature type="domain" description="G-protein coupled receptors family 1 profile" evidence="10">
    <location>
        <begin position="26"/>
        <end position="357"/>
    </location>
</feature>
<evidence type="ECO:0000256" key="8">
    <source>
        <dbReference type="ARBA" id="ARBA00023224"/>
    </source>
</evidence>
<evidence type="ECO:0000256" key="9">
    <source>
        <dbReference type="SAM" id="Phobius"/>
    </source>
</evidence>
<proteinExistence type="predicted"/>
<evidence type="ECO:0000256" key="1">
    <source>
        <dbReference type="ARBA" id="ARBA00004651"/>
    </source>
</evidence>
<keyword evidence="7 11" id="KW-0675">Receptor</keyword>
<gene>
    <name evidence="11" type="ORF">BpHYR1_005719</name>
</gene>
<keyword evidence="3 9" id="KW-0812">Transmembrane</keyword>
<evidence type="ECO:0000256" key="6">
    <source>
        <dbReference type="ARBA" id="ARBA00023136"/>
    </source>
</evidence>
<dbReference type="GO" id="GO:0008528">
    <property type="term" value="F:G protein-coupled peptide receptor activity"/>
    <property type="evidence" value="ECO:0007669"/>
    <property type="project" value="TreeGrafter"/>
</dbReference>
<dbReference type="GO" id="GO:0005886">
    <property type="term" value="C:plasma membrane"/>
    <property type="evidence" value="ECO:0007669"/>
    <property type="project" value="UniProtKB-SubCell"/>
</dbReference>
<comment type="subcellular location">
    <subcellularLocation>
        <location evidence="1">Cell membrane</location>
        <topology evidence="1">Multi-pass membrane protein</topology>
    </subcellularLocation>
</comment>
<dbReference type="EMBL" id="REGN01002174">
    <property type="protein sequence ID" value="RNA29696.1"/>
    <property type="molecule type" value="Genomic_DNA"/>
</dbReference>
<feature type="transmembrane region" description="Helical" evidence="9">
    <location>
        <begin position="13"/>
        <end position="34"/>
    </location>
</feature>